<comment type="cofactor">
    <cofactor evidence="2 9">
        <name>Mg(2+)</name>
        <dbReference type="ChEBI" id="CHEBI:18420"/>
    </cofactor>
</comment>
<dbReference type="Pfam" id="PF03737">
    <property type="entry name" value="RraA-like"/>
    <property type="match status" value="1"/>
</dbReference>
<dbReference type="PANTHER" id="PTHR33254:SF16">
    <property type="entry name" value="BLR3842 PROTEIN"/>
    <property type="match status" value="1"/>
</dbReference>
<dbReference type="AlphaFoldDB" id="A0A4R5L6F3"/>
<evidence type="ECO:0000256" key="4">
    <source>
        <dbReference type="ARBA" id="ARBA00012213"/>
    </source>
</evidence>
<dbReference type="InterPro" id="IPR014165">
    <property type="entry name" value="LigK_PcmE"/>
</dbReference>
<accession>A0A4R5L6F3</accession>
<evidence type="ECO:0000313" key="10">
    <source>
        <dbReference type="EMBL" id="TDG04416.1"/>
    </source>
</evidence>
<proteinExistence type="inferred from homology"/>
<evidence type="ECO:0000256" key="9">
    <source>
        <dbReference type="PIRSR" id="PIRSR605493-1"/>
    </source>
</evidence>
<dbReference type="FunFam" id="3.50.30.40:FF:000002">
    <property type="entry name" value="4-carboxy-4-hydroxy-2-oxoadipate aldolase/oxaloacetate decarboxylase"/>
    <property type="match status" value="1"/>
</dbReference>
<dbReference type="PANTHER" id="PTHR33254">
    <property type="entry name" value="4-HYDROXY-4-METHYL-2-OXOGLUTARATE ALDOLASE 3-RELATED"/>
    <property type="match status" value="1"/>
</dbReference>
<dbReference type="OrthoDB" id="8717144at2"/>
<gene>
    <name evidence="10" type="primary">ligK</name>
    <name evidence="10" type="ORF">E1N52_29615</name>
</gene>
<evidence type="ECO:0000256" key="1">
    <source>
        <dbReference type="ARBA" id="ARBA00001342"/>
    </source>
</evidence>
<keyword evidence="7" id="KW-0456">Lyase</keyword>
<dbReference type="SUPFAM" id="SSF89562">
    <property type="entry name" value="RraA-like"/>
    <property type="match status" value="1"/>
</dbReference>
<dbReference type="GO" id="GO:0072329">
    <property type="term" value="P:monocarboxylic acid catabolic process"/>
    <property type="evidence" value="ECO:0007669"/>
    <property type="project" value="UniProtKB-ARBA"/>
</dbReference>
<dbReference type="InterPro" id="IPR036704">
    <property type="entry name" value="RraA/RraA-like_sf"/>
</dbReference>
<feature type="binding site" evidence="9">
    <location>
        <position position="119"/>
    </location>
    <ligand>
        <name>Mg(2+)</name>
        <dbReference type="ChEBI" id="CHEBI:18420"/>
    </ligand>
</feature>
<evidence type="ECO:0000256" key="6">
    <source>
        <dbReference type="ARBA" id="ARBA00022842"/>
    </source>
</evidence>
<dbReference type="GO" id="GO:0047443">
    <property type="term" value="F:4-hydroxy-4-methyl-2-oxoglutarate aldolase activity"/>
    <property type="evidence" value="ECO:0007669"/>
    <property type="project" value="UniProtKB-EC"/>
</dbReference>
<organism evidence="10 11">
    <name type="scientific">Paraburkholderia guartelaensis</name>
    <dbReference type="NCBI Taxonomy" id="2546446"/>
    <lineage>
        <taxon>Bacteria</taxon>
        <taxon>Pseudomonadati</taxon>
        <taxon>Pseudomonadota</taxon>
        <taxon>Betaproteobacteria</taxon>
        <taxon>Burkholderiales</taxon>
        <taxon>Burkholderiaceae</taxon>
        <taxon>Paraburkholderia</taxon>
    </lineage>
</organism>
<keyword evidence="5 9" id="KW-0479">Metal-binding</keyword>
<dbReference type="EMBL" id="SMOD01000028">
    <property type="protein sequence ID" value="TDG04416.1"/>
    <property type="molecule type" value="Genomic_DNA"/>
</dbReference>
<comment type="catalytic activity">
    <reaction evidence="1">
        <text>4-hydroxy-4-methyl-2-oxoglutarate = 2 pyruvate</text>
        <dbReference type="Rhea" id="RHEA:22748"/>
        <dbReference type="ChEBI" id="CHEBI:15361"/>
        <dbReference type="ChEBI" id="CHEBI:58276"/>
        <dbReference type="EC" id="4.1.3.17"/>
    </reaction>
</comment>
<comment type="subunit">
    <text evidence="3">Homohexamer.</text>
</comment>
<dbReference type="GO" id="GO:0019336">
    <property type="term" value="P:phenol-containing compound catabolic process"/>
    <property type="evidence" value="ECO:0007669"/>
    <property type="project" value="UniProtKB-ARBA"/>
</dbReference>
<evidence type="ECO:0000313" key="11">
    <source>
        <dbReference type="Proteomes" id="UP000295606"/>
    </source>
</evidence>
<protein>
    <recommendedName>
        <fullName evidence="4">4-hydroxy-4-methyl-2-oxoglutarate aldolase</fullName>
        <ecNumber evidence="4">4.1.3.17</ecNumber>
    </recommendedName>
</protein>
<dbReference type="RefSeq" id="WP_133186523.1">
    <property type="nucleotide sequence ID" value="NZ_SMOD01000028.1"/>
</dbReference>
<dbReference type="GO" id="GO:0042537">
    <property type="term" value="P:benzene-containing compound metabolic process"/>
    <property type="evidence" value="ECO:0007669"/>
    <property type="project" value="UniProtKB-ARBA"/>
</dbReference>
<dbReference type="Gene3D" id="3.50.30.40">
    <property type="entry name" value="Ribonuclease E inhibitor RraA/RraA-like"/>
    <property type="match status" value="1"/>
</dbReference>
<comment type="similarity">
    <text evidence="8">Belongs to the LigK/PcmE family.</text>
</comment>
<evidence type="ECO:0000256" key="3">
    <source>
        <dbReference type="ARBA" id="ARBA00011643"/>
    </source>
</evidence>
<keyword evidence="6 9" id="KW-0460">Magnesium</keyword>
<reference evidence="10 11" key="1">
    <citation type="submission" date="2019-03" db="EMBL/GenBank/DDBJ databases">
        <title>Paraburkholderia sp. isolated from native Mimosa gymnas in Guartela State Park, Brazil.</title>
        <authorList>
            <person name="Paulitsch F."/>
            <person name="Hungria M."/>
            <person name="Delamuta J.R.M."/>
            <person name="Ribeiro R.A."/>
            <person name="Dall'Agnol R."/>
            <person name="Silva J.S.B."/>
        </authorList>
    </citation>
    <scope>NUCLEOTIDE SEQUENCE [LARGE SCALE GENOMIC DNA]</scope>
    <source>
        <strain evidence="10 11">CNPSo 3008</strain>
    </source>
</reference>
<name>A0A4R5L6F3_9BURK</name>
<evidence type="ECO:0000256" key="8">
    <source>
        <dbReference type="ARBA" id="ARBA00061585"/>
    </source>
</evidence>
<dbReference type="Proteomes" id="UP000295606">
    <property type="component" value="Unassembled WGS sequence"/>
</dbReference>
<dbReference type="NCBIfam" id="NF006731">
    <property type="entry name" value="PRK09262.1"/>
    <property type="match status" value="1"/>
</dbReference>
<dbReference type="InterPro" id="IPR005493">
    <property type="entry name" value="RraA/RraA-like"/>
</dbReference>
<comment type="caution">
    <text evidence="10">The sequence shown here is derived from an EMBL/GenBank/DDBJ whole genome shotgun (WGS) entry which is preliminary data.</text>
</comment>
<dbReference type="GO" id="GO:0046872">
    <property type="term" value="F:metal ion binding"/>
    <property type="evidence" value="ECO:0007669"/>
    <property type="project" value="UniProtKB-KW"/>
</dbReference>
<dbReference type="CDD" id="cd16841">
    <property type="entry name" value="RraA_family"/>
    <property type="match status" value="1"/>
</dbReference>
<evidence type="ECO:0000256" key="5">
    <source>
        <dbReference type="ARBA" id="ARBA00022723"/>
    </source>
</evidence>
<evidence type="ECO:0000256" key="2">
    <source>
        <dbReference type="ARBA" id="ARBA00001946"/>
    </source>
</evidence>
<feature type="binding site" evidence="9">
    <location>
        <begin position="96"/>
        <end position="99"/>
    </location>
    <ligand>
        <name>substrate</name>
    </ligand>
</feature>
<evidence type="ECO:0000256" key="7">
    <source>
        <dbReference type="ARBA" id="ARBA00023239"/>
    </source>
</evidence>
<dbReference type="NCBIfam" id="TIGR02798">
    <property type="entry name" value="ligK_PcmE"/>
    <property type="match status" value="1"/>
</dbReference>
<feature type="binding site" evidence="9">
    <location>
        <position position="118"/>
    </location>
    <ligand>
        <name>substrate</name>
    </ligand>
</feature>
<dbReference type="EC" id="4.1.3.17" evidence="4"/>
<sequence>MKRGVVVTQIPRADARHIEILKEAGTATVHEAQSRLGLLATYLRPIYSGAAIAGSAVTVLMPPSDNWMLHVAVEQCREGDVLVAAPTSPCEDGYFGELLATSLAARGVRGLIIDAGCRDVRALKAMDFPVWSKAVSAQGTVKETLGSVNVPVVCAQQIVHPGDVIVADDDGVVVVPFATVAKVVEATQARLAKEEKTRAVLAGGTLGLDYYGMRERLAEKGLRYVDTPADA</sequence>